<evidence type="ECO:0000256" key="5">
    <source>
        <dbReference type="ARBA" id="ARBA00022475"/>
    </source>
</evidence>
<feature type="transmembrane region" description="Helical" evidence="10">
    <location>
        <begin position="52"/>
        <end position="76"/>
    </location>
</feature>
<comment type="similarity">
    <text evidence="3 11">Belongs to the binding-protein-dependent transport system permease family. CysTW subfamily.</text>
</comment>
<dbReference type="GO" id="GO:0015098">
    <property type="term" value="F:molybdate ion transmembrane transporter activity"/>
    <property type="evidence" value="ECO:0007669"/>
    <property type="project" value="UniProtKB-UniRule"/>
</dbReference>
<evidence type="ECO:0000256" key="6">
    <source>
        <dbReference type="ARBA" id="ARBA00022505"/>
    </source>
</evidence>
<accession>A0A844LY30</accession>
<evidence type="ECO:0000256" key="8">
    <source>
        <dbReference type="ARBA" id="ARBA00022989"/>
    </source>
</evidence>
<evidence type="ECO:0000256" key="3">
    <source>
        <dbReference type="ARBA" id="ARBA00007069"/>
    </source>
</evidence>
<keyword evidence="11" id="KW-0997">Cell inner membrane</keyword>
<dbReference type="PANTHER" id="PTHR30183">
    <property type="entry name" value="MOLYBDENUM TRANSPORT SYSTEM PERMEASE PROTEIN MODB"/>
    <property type="match status" value="1"/>
</dbReference>
<evidence type="ECO:0000256" key="1">
    <source>
        <dbReference type="ARBA" id="ARBA00002949"/>
    </source>
</evidence>
<gene>
    <name evidence="13" type="primary">modB</name>
    <name evidence="13" type="ORF">GB996_02165</name>
</gene>
<protein>
    <recommendedName>
        <fullName evidence="11">Molybdenum transport system permease</fullName>
    </recommendedName>
</protein>
<feature type="transmembrane region" description="Helical" evidence="10">
    <location>
        <begin position="20"/>
        <end position="40"/>
    </location>
</feature>
<dbReference type="AlphaFoldDB" id="A0A844LY30"/>
<sequence length="252" mass="27399">MSPLSPQLSDMLLPLWLSLKLAAITTLCLLLFATPLAYWLARPSSSNLIARVKIMLMGIIAMPLVLPPTVLGFYLLLLLSPNFALGKWLMAHDIGALAFTFKGLVVGSIIYSLPFYMQPVYAQFLRIPKSVSDMALLLEPSRLRRFTAVSLPQAKTGIILGSLISFAHTIGEFGVVLMIGGSIAGETKVISIAIYEQVEALNYDMAHTMSLLLVLLGIILVGLIASINRQVNEGSLTTTNHSPPKPKSKPKR</sequence>
<proteinExistence type="inferred from homology"/>
<evidence type="ECO:0000313" key="14">
    <source>
        <dbReference type="Proteomes" id="UP000442109"/>
    </source>
</evidence>
<feature type="transmembrane region" description="Helical" evidence="10">
    <location>
        <begin position="205"/>
        <end position="227"/>
    </location>
</feature>
<keyword evidence="4 10" id="KW-0813">Transport</keyword>
<name>A0A844LY30_9GAMM</name>
<feature type="domain" description="ABC transmembrane type-1" evidence="12">
    <location>
        <begin position="15"/>
        <end position="224"/>
    </location>
</feature>
<comment type="caution">
    <text evidence="13">The sequence shown here is derived from an EMBL/GenBank/DDBJ whole genome shotgun (WGS) entry which is preliminary data.</text>
</comment>
<dbReference type="InterPro" id="IPR035906">
    <property type="entry name" value="MetI-like_sf"/>
</dbReference>
<dbReference type="Proteomes" id="UP000442109">
    <property type="component" value="Unassembled WGS sequence"/>
</dbReference>
<dbReference type="PANTHER" id="PTHR30183:SF8">
    <property type="entry name" value="MOLYBDENUM TRANSPORT SYSTEM PERMEASE"/>
    <property type="match status" value="1"/>
</dbReference>
<dbReference type="GO" id="GO:0005886">
    <property type="term" value="C:plasma membrane"/>
    <property type="evidence" value="ECO:0007669"/>
    <property type="project" value="UniProtKB-SubCell"/>
</dbReference>
<dbReference type="InterPro" id="IPR000515">
    <property type="entry name" value="MetI-like"/>
</dbReference>
<dbReference type="RefSeq" id="WP_155586717.1">
    <property type="nucleotide sequence ID" value="NZ_WFKQ01000001.1"/>
</dbReference>
<feature type="transmembrane region" description="Helical" evidence="10">
    <location>
        <begin position="96"/>
        <end position="116"/>
    </location>
</feature>
<feature type="transmembrane region" description="Helical" evidence="10">
    <location>
        <begin position="158"/>
        <end position="185"/>
    </location>
</feature>
<dbReference type="PROSITE" id="PS50928">
    <property type="entry name" value="ABC_TM1"/>
    <property type="match status" value="1"/>
</dbReference>
<evidence type="ECO:0000259" key="12">
    <source>
        <dbReference type="PROSITE" id="PS50928"/>
    </source>
</evidence>
<evidence type="ECO:0000256" key="9">
    <source>
        <dbReference type="ARBA" id="ARBA00023136"/>
    </source>
</evidence>
<evidence type="ECO:0000313" key="13">
    <source>
        <dbReference type="EMBL" id="MUG31596.1"/>
    </source>
</evidence>
<dbReference type="EMBL" id="WFKQ01000001">
    <property type="protein sequence ID" value="MUG31596.1"/>
    <property type="molecule type" value="Genomic_DNA"/>
</dbReference>
<evidence type="ECO:0000256" key="10">
    <source>
        <dbReference type="RuleBase" id="RU363032"/>
    </source>
</evidence>
<keyword evidence="8 10" id="KW-1133">Transmembrane helix</keyword>
<organism evidence="13 14">
    <name type="scientific">Psychrobacter sanguinis</name>
    <dbReference type="NCBI Taxonomy" id="861445"/>
    <lineage>
        <taxon>Bacteria</taxon>
        <taxon>Pseudomonadati</taxon>
        <taxon>Pseudomonadota</taxon>
        <taxon>Gammaproteobacteria</taxon>
        <taxon>Moraxellales</taxon>
        <taxon>Moraxellaceae</taxon>
        <taxon>Psychrobacter</taxon>
    </lineage>
</organism>
<dbReference type="NCBIfam" id="TIGR02141">
    <property type="entry name" value="modB_ABC"/>
    <property type="match status" value="1"/>
</dbReference>
<comment type="function">
    <text evidence="1 11">Part of the binding-protein-dependent transport system for molybdenum; probably responsible for the translocation of the substrate across the membrane.</text>
</comment>
<keyword evidence="14" id="KW-1185">Reference proteome</keyword>
<dbReference type="OrthoDB" id="9795403at2"/>
<keyword evidence="9 10" id="KW-0472">Membrane</keyword>
<dbReference type="Pfam" id="PF00528">
    <property type="entry name" value="BPD_transp_1"/>
    <property type="match status" value="1"/>
</dbReference>
<evidence type="ECO:0000256" key="11">
    <source>
        <dbReference type="RuleBase" id="RU365097"/>
    </source>
</evidence>
<evidence type="ECO:0000256" key="2">
    <source>
        <dbReference type="ARBA" id="ARBA00004651"/>
    </source>
</evidence>
<keyword evidence="7 10" id="KW-0812">Transmembrane</keyword>
<dbReference type="InterPro" id="IPR011867">
    <property type="entry name" value="ModB_ABC"/>
</dbReference>
<dbReference type="SUPFAM" id="SSF161098">
    <property type="entry name" value="MetI-like"/>
    <property type="match status" value="1"/>
</dbReference>
<dbReference type="CDD" id="cd06261">
    <property type="entry name" value="TM_PBP2"/>
    <property type="match status" value="1"/>
</dbReference>
<dbReference type="Gene3D" id="1.10.3720.10">
    <property type="entry name" value="MetI-like"/>
    <property type="match status" value="1"/>
</dbReference>
<comment type="subcellular location">
    <subcellularLocation>
        <location evidence="11">Cell inner membrane</location>
        <topology evidence="11">Multi-pass membrane protein</topology>
    </subcellularLocation>
    <subcellularLocation>
        <location evidence="2 10">Cell membrane</location>
        <topology evidence="2 10">Multi-pass membrane protein</topology>
    </subcellularLocation>
</comment>
<keyword evidence="6 11" id="KW-0500">Molybdenum</keyword>
<reference evidence="13 14" key="1">
    <citation type="journal article" date="2019" name="PLoS ONE">
        <title>Pup mortality in New Zealand sea lions (Phocarctos hookeri) at Enderby Island, Auckland Islands, 2013-18.</title>
        <authorList>
            <person name="Michael S.A."/>
            <person name="Hayman D.T.S."/>
            <person name="Gray R."/>
            <person name="Zhang J."/>
            <person name="Rogers L."/>
            <person name="Roe W.D."/>
        </authorList>
    </citation>
    <scope>NUCLEOTIDE SEQUENCE [LARGE SCALE GENOMIC DNA]</scope>
    <source>
        <strain evidence="13 14">SM868</strain>
    </source>
</reference>
<keyword evidence="5" id="KW-1003">Cell membrane</keyword>
<evidence type="ECO:0000256" key="7">
    <source>
        <dbReference type="ARBA" id="ARBA00022692"/>
    </source>
</evidence>
<evidence type="ECO:0000256" key="4">
    <source>
        <dbReference type="ARBA" id="ARBA00022448"/>
    </source>
</evidence>